<evidence type="ECO:0000313" key="8">
    <source>
        <dbReference type="EMBL" id="EOQ89944.1"/>
    </source>
</evidence>
<evidence type="ECO:0000256" key="4">
    <source>
        <dbReference type="ARBA" id="ARBA00022679"/>
    </source>
</evidence>
<gene>
    <name evidence="8" type="ORF">LEP1GSC202_0882</name>
</gene>
<accession>A0A5E8HF91</accession>
<evidence type="ECO:0000256" key="2">
    <source>
        <dbReference type="ARBA" id="ARBA00022475"/>
    </source>
</evidence>
<keyword evidence="7" id="KW-1133">Transmembrane helix</keyword>
<dbReference type="GO" id="GO:0005886">
    <property type="term" value="C:plasma membrane"/>
    <property type="evidence" value="ECO:0007669"/>
    <property type="project" value="UniProtKB-SubCell"/>
</dbReference>
<dbReference type="GO" id="GO:0016746">
    <property type="term" value="F:acyltransferase activity"/>
    <property type="evidence" value="ECO:0007669"/>
    <property type="project" value="UniProtKB-KW"/>
</dbReference>
<dbReference type="PIRSF" id="PIRSF026649">
    <property type="entry name" value="MsbB"/>
    <property type="match status" value="1"/>
</dbReference>
<proteinExistence type="predicted"/>
<sequence>MANLIKFMKYIGYFFSFIIVYLFYSPFKILPYKWCLSYGVFLTNLIYKFDKKHRKVAAENISFAFPNYSENQILDLVKAHYQHLGILLAHTLWAPRMTRAWLDKYLEVDEDSLKIEEETKKQGVGVILISGHFGTWEILVQFLGIRMKGGGIYKKVRNPFVDSLLKRMRSKNGVVLVPVQESTQVIKLLKQGYWIGFGADQNAGKAGIFVPFMNRQASTFVGPALMAYLTGAKMLYYSVLAGKEGKVIVRVKDLGFLDKKLYPTKDEVIRHYTELWTKTLEEEVKLFPEQYFWVHRRWRTQPAPEVHPNTNS</sequence>
<dbReference type="Proteomes" id="UP000013996">
    <property type="component" value="Unassembled WGS sequence"/>
</dbReference>
<comment type="caution">
    <text evidence="8">The sequence shown here is derived from an EMBL/GenBank/DDBJ whole genome shotgun (WGS) entry which is preliminary data.</text>
</comment>
<evidence type="ECO:0000256" key="3">
    <source>
        <dbReference type="ARBA" id="ARBA00022519"/>
    </source>
</evidence>
<evidence type="ECO:0000313" key="9">
    <source>
        <dbReference type="Proteomes" id="UP000013996"/>
    </source>
</evidence>
<dbReference type="GO" id="GO:0009247">
    <property type="term" value="P:glycolipid biosynthetic process"/>
    <property type="evidence" value="ECO:0007669"/>
    <property type="project" value="UniProtKB-ARBA"/>
</dbReference>
<dbReference type="AlphaFoldDB" id="A0A5E8HF91"/>
<evidence type="ECO:0000256" key="6">
    <source>
        <dbReference type="ARBA" id="ARBA00023315"/>
    </source>
</evidence>
<keyword evidence="3" id="KW-0997">Cell inner membrane</keyword>
<evidence type="ECO:0000256" key="7">
    <source>
        <dbReference type="SAM" id="Phobius"/>
    </source>
</evidence>
<keyword evidence="4 8" id="KW-0808">Transferase</keyword>
<keyword evidence="5 7" id="KW-0472">Membrane</keyword>
<dbReference type="PANTHER" id="PTHR30606">
    <property type="entry name" value="LIPID A BIOSYNTHESIS LAUROYL ACYLTRANSFERASE"/>
    <property type="match status" value="1"/>
</dbReference>
<dbReference type="EMBL" id="AOGX02000015">
    <property type="protein sequence ID" value="EOQ89944.1"/>
    <property type="molecule type" value="Genomic_DNA"/>
</dbReference>
<keyword evidence="6 8" id="KW-0012">Acyltransferase</keyword>
<feature type="transmembrane region" description="Helical" evidence="7">
    <location>
        <begin position="7"/>
        <end position="24"/>
    </location>
</feature>
<dbReference type="Pfam" id="PF03279">
    <property type="entry name" value="Lip_A_acyltrans"/>
    <property type="match status" value="1"/>
</dbReference>
<evidence type="ECO:0000256" key="5">
    <source>
        <dbReference type="ARBA" id="ARBA00023136"/>
    </source>
</evidence>
<keyword evidence="7" id="KW-0812">Transmembrane</keyword>
<keyword evidence="2" id="KW-1003">Cell membrane</keyword>
<feature type="transmembrane region" description="Helical" evidence="7">
    <location>
        <begin position="30"/>
        <end position="47"/>
    </location>
</feature>
<protein>
    <submittedName>
        <fullName evidence="8">Lipid A biosynthesis (KDO)2-(Lauroyl)-lipid IVA acyltransferase</fullName>
    </submittedName>
</protein>
<reference evidence="8 9" key="1">
    <citation type="submission" date="2013-04" db="EMBL/GenBank/DDBJ databases">
        <authorList>
            <person name="Harkins D.M."/>
            <person name="Durkin A.S."/>
            <person name="Brinkac L.M."/>
            <person name="Haft D.H."/>
            <person name="Selengut J.D."/>
            <person name="Sanka R."/>
            <person name="DePew J."/>
            <person name="Purushe J."/>
            <person name="Hartskeerl R.A."/>
            <person name="Ahmed A."/>
            <person name="van der Linden H."/>
            <person name="Goris M.G.A."/>
            <person name="Vinetz J.M."/>
            <person name="Sutton G.G."/>
            <person name="Nierman W.C."/>
            <person name="Fouts D.E."/>
        </authorList>
    </citation>
    <scope>NUCLEOTIDE SEQUENCE [LARGE SCALE GENOMIC DNA]</scope>
    <source>
        <strain evidence="8 9">Sao Paulo</strain>
    </source>
</reference>
<organism evidence="8 9">
    <name type="scientific">Leptospira yanagawae serovar Saopaulo str. Sao Paulo = ATCC 700523</name>
    <dbReference type="NCBI Taxonomy" id="1249483"/>
    <lineage>
        <taxon>Bacteria</taxon>
        <taxon>Pseudomonadati</taxon>
        <taxon>Spirochaetota</taxon>
        <taxon>Spirochaetia</taxon>
        <taxon>Leptospirales</taxon>
        <taxon>Leptospiraceae</taxon>
        <taxon>Leptospira</taxon>
    </lineage>
</organism>
<dbReference type="PANTHER" id="PTHR30606:SF10">
    <property type="entry name" value="PHOSPHATIDYLINOSITOL MANNOSIDE ACYLTRANSFERASE"/>
    <property type="match status" value="1"/>
</dbReference>
<dbReference type="STRING" id="1249483.LEP1GSC202_0882"/>
<dbReference type="InterPro" id="IPR004960">
    <property type="entry name" value="LipA_acyltrans"/>
</dbReference>
<evidence type="ECO:0000256" key="1">
    <source>
        <dbReference type="ARBA" id="ARBA00004533"/>
    </source>
</evidence>
<comment type="subcellular location">
    <subcellularLocation>
        <location evidence="1">Cell inner membrane</location>
    </subcellularLocation>
</comment>
<dbReference type="CDD" id="cd07984">
    <property type="entry name" value="LPLAT_LABLAT-like"/>
    <property type="match status" value="1"/>
</dbReference>
<name>A0A5E8HF91_9LEPT</name>